<gene>
    <name evidence="2" type="ORF">M5D96_003287</name>
</gene>
<dbReference type="Proteomes" id="UP001059596">
    <property type="component" value="Unassembled WGS sequence"/>
</dbReference>
<protein>
    <submittedName>
        <fullName evidence="2">Uncharacterized protein</fullName>
    </submittedName>
</protein>
<comment type="caution">
    <text evidence="2">The sequence shown here is derived from an EMBL/GenBank/DDBJ whole genome shotgun (WGS) entry which is preliminary data.</text>
</comment>
<evidence type="ECO:0000256" key="1">
    <source>
        <dbReference type="SAM" id="SignalP"/>
    </source>
</evidence>
<dbReference type="AlphaFoldDB" id="A0A9Q0BSB6"/>
<proteinExistence type="predicted"/>
<dbReference type="EMBL" id="JAMKOV010000002">
    <property type="protein sequence ID" value="KAI8041989.1"/>
    <property type="molecule type" value="Genomic_DNA"/>
</dbReference>
<keyword evidence="3" id="KW-1185">Reference proteome</keyword>
<evidence type="ECO:0000313" key="2">
    <source>
        <dbReference type="EMBL" id="KAI8041989.1"/>
    </source>
</evidence>
<feature type="non-terminal residue" evidence="2">
    <location>
        <position position="52"/>
    </location>
</feature>
<feature type="signal peptide" evidence="1">
    <location>
        <begin position="1"/>
        <end position="28"/>
    </location>
</feature>
<accession>A0A9Q0BSB6</accession>
<sequence>CKSVSIPSQVRFGTILFLLSAALHVSKCNHEVNRSIDKNPNTTHVCGLTIAN</sequence>
<name>A0A9Q0BSB6_9MUSC</name>
<keyword evidence="1" id="KW-0732">Signal</keyword>
<evidence type="ECO:0000313" key="3">
    <source>
        <dbReference type="Proteomes" id="UP001059596"/>
    </source>
</evidence>
<feature type="chain" id="PRO_5040448022" evidence="1">
    <location>
        <begin position="29"/>
        <end position="52"/>
    </location>
</feature>
<reference evidence="2" key="1">
    <citation type="journal article" date="2023" name="Genome Biol. Evol.">
        <title>Long-read-based Genome Assembly of Drosophila gunungcola Reveals Fewer Chemosensory Genes in Flower-breeding Species.</title>
        <authorList>
            <person name="Negi A."/>
            <person name="Liao B.Y."/>
            <person name="Yeh S.D."/>
        </authorList>
    </citation>
    <scope>NUCLEOTIDE SEQUENCE</scope>
    <source>
        <strain evidence="2">Sukarami</strain>
    </source>
</reference>
<organism evidence="2 3">
    <name type="scientific">Drosophila gunungcola</name>
    <name type="common">fruit fly</name>
    <dbReference type="NCBI Taxonomy" id="103775"/>
    <lineage>
        <taxon>Eukaryota</taxon>
        <taxon>Metazoa</taxon>
        <taxon>Ecdysozoa</taxon>
        <taxon>Arthropoda</taxon>
        <taxon>Hexapoda</taxon>
        <taxon>Insecta</taxon>
        <taxon>Pterygota</taxon>
        <taxon>Neoptera</taxon>
        <taxon>Endopterygota</taxon>
        <taxon>Diptera</taxon>
        <taxon>Brachycera</taxon>
        <taxon>Muscomorpha</taxon>
        <taxon>Ephydroidea</taxon>
        <taxon>Drosophilidae</taxon>
        <taxon>Drosophila</taxon>
        <taxon>Sophophora</taxon>
    </lineage>
</organism>